<name>X1E5F2_9ZZZZ</name>
<sequence length="168" mass="18037">GILTLGAVSEMISALGIDQGTGKMLVATNATNYSGSKYHTSKVYIYDGFSNKALRVVPVEGLITSFKSVGNTTFVFYGNKLGYWTGSGIEYIRTLNFDKSNGSTLIYPHRACGIDNTLYYVDDIGGLGPSDTAAINKQIMAYGEIINGPKVFYPVLYPDTTNGRSTAG</sequence>
<evidence type="ECO:0008006" key="2">
    <source>
        <dbReference type="Google" id="ProtNLM"/>
    </source>
</evidence>
<dbReference type="InterPro" id="IPR011043">
    <property type="entry name" value="Gal_Oxase/kelch_b-propeller"/>
</dbReference>
<evidence type="ECO:0000313" key="1">
    <source>
        <dbReference type="EMBL" id="GAH12414.1"/>
    </source>
</evidence>
<comment type="caution">
    <text evidence="1">The sequence shown here is derived from an EMBL/GenBank/DDBJ whole genome shotgun (WGS) entry which is preliminary data.</text>
</comment>
<feature type="non-terminal residue" evidence="1">
    <location>
        <position position="1"/>
    </location>
</feature>
<reference evidence="1" key="1">
    <citation type="journal article" date="2014" name="Front. Microbiol.">
        <title>High frequency of phylogenetically diverse reductive dehalogenase-homologous genes in deep subseafloor sedimentary metagenomes.</title>
        <authorList>
            <person name="Kawai M."/>
            <person name="Futagami T."/>
            <person name="Toyoda A."/>
            <person name="Takaki Y."/>
            <person name="Nishi S."/>
            <person name="Hori S."/>
            <person name="Arai W."/>
            <person name="Tsubouchi T."/>
            <person name="Morono Y."/>
            <person name="Uchiyama I."/>
            <person name="Ito T."/>
            <person name="Fujiyama A."/>
            <person name="Inagaki F."/>
            <person name="Takami H."/>
        </authorList>
    </citation>
    <scope>NUCLEOTIDE SEQUENCE</scope>
    <source>
        <strain evidence="1">Expedition CK06-06</strain>
    </source>
</reference>
<dbReference type="EMBL" id="BART01036582">
    <property type="protein sequence ID" value="GAH12414.1"/>
    <property type="molecule type" value="Genomic_DNA"/>
</dbReference>
<dbReference type="SUPFAM" id="SSF50965">
    <property type="entry name" value="Galactose oxidase, central domain"/>
    <property type="match status" value="1"/>
</dbReference>
<accession>X1E5F2</accession>
<organism evidence="1">
    <name type="scientific">marine sediment metagenome</name>
    <dbReference type="NCBI Taxonomy" id="412755"/>
    <lineage>
        <taxon>unclassified sequences</taxon>
        <taxon>metagenomes</taxon>
        <taxon>ecological metagenomes</taxon>
    </lineage>
</organism>
<protein>
    <recommendedName>
        <fullName evidence="2">DUF5050 domain-containing protein</fullName>
    </recommendedName>
</protein>
<dbReference type="AlphaFoldDB" id="X1E5F2"/>
<feature type="non-terminal residue" evidence="1">
    <location>
        <position position="168"/>
    </location>
</feature>
<proteinExistence type="predicted"/>
<gene>
    <name evidence="1" type="ORF">S01H4_61622</name>
</gene>